<sequence>MLIEPIFQAIDSAQRIVLVTHQNPDVDGIASMLAFTLAFPEKNCLPLVEELPSNALFLKGIEKLRGPEDIKNSLDMDLLVIFDAQCEKRIPEDIRTKLKPKEVLIFDHHQREECETFQVSSPILCINPEEASTTVLIFRVLKALNIKITPDIAENLLAGLYYDTGGFRYENVKGDIFKVAQELLDYGARPSYIARELFENIPFSQIEALKSLLQKLTFLKDKTIAFSYLTFEELKALGGEKALNDLAGFMRSIRGVKISAFIKESKPKVIKVSLRSKAPVEVLPLAKRYGGGGHRFACGFTVNNISLEDFLKDFQKTLEEYL</sequence>
<dbReference type="Gene3D" id="3.90.1640.10">
    <property type="entry name" value="inorganic pyrophosphatase (n-terminal core)"/>
    <property type="match status" value="1"/>
</dbReference>
<dbReference type="EMBL" id="AP014945">
    <property type="protein sequence ID" value="BAU22439.1"/>
    <property type="molecule type" value="Genomic_DNA"/>
</dbReference>
<dbReference type="Pfam" id="PF01368">
    <property type="entry name" value="DHH"/>
    <property type="match status" value="1"/>
</dbReference>
<gene>
    <name evidence="3" type="ORF">THC_0032</name>
</gene>
<evidence type="ECO:0000313" key="4">
    <source>
        <dbReference type="Proteomes" id="UP000068196"/>
    </source>
</evidence>
<protein>
    <submittedName>
        <fullName evidence="3">Phosphoesterase</fullName>
    </submittedName>
</protein>
<keyword evidence="4" id="KW-1185">Reference proteome</keyword>
<feature type="domain" description="DDH" evidence="1">
    <location>
        <begin position="15"/>
        <end position="159"/>
    </location>
</feature>
<dbReference type="KEGG" id="cthi:THC_0032"/>
<evidence type="ECO:0000259" key="2">
    <source>
        <dbReference type="Pfam" id="PF02272"/>
    </source>
</evidence>
<dbReference type="SUPFAM" id="SSF64182">
    <property type="entry name" value="DHH phosphoesterases"/>
    <property type="match status" value="1"/>
</dbReference>
<evidence type="ECO:0000313" key="3">
    <source>
        <dbReference type="EMBL" id="BAU22439.1"/>
    </source>
</evidence>
<feature type="domain" description="DHHA1" evidence="2">
    <location>
        <begin position="240"/>
        <end position="320"/>
    </location>
</feature>
<dbReference type="InterPro" id="IPR001667">
    <property type="entry name" value="DDH_dom"/>
</dbReference>
<dbReference type="STRING" id="1653476.THC_0032"/>
<dbReference type="Gene3D" id="3.10.310.30">
    <property type="match status" value="1"/>
</dbReference>
<evidence type="ECO:0000259" key="1">
    <source>
        <dbReference type="Pfam" id="PF01368"/>
    </source>
</evidence>
<dbReference type="PATRIC" id="fig|1653476.3.peg.32"/>
<reference evidence="3 4" key="1">
    <citation type="journal article" date="2016" name="Int. J. Syst. Evol. Microbiol.">
        <title>Caldimicrobium thiodismutans sp. nov., a sulfur-disproportionating bacterium isolated from a hot spring, and emended description of the genus Caldimicrobium.</title>
        <authorList>
            <person name="Kojima H."/>
            <person name="Umezawa K."/>
            <person name="Fukui M."/>
        </authorList>
    </citation>
    <scope>NUCLEOTIDE SEQUENCE [LARGE SCALE GENOMIC DNA]</scope>
    <source>
        <strain evidence="3 4">TF1</strain>
    </source>
</reference>
<dbReference type="OrthoDB" id="9803668at2"/>
<name>A0A0U5AEK7_9BACT</name>
<proteinExistence type="predicted"/>
<organism evidence="3 4">
    <name type="scientific">Caldimicrobium thiodismutans</name>
    <dbReference type="NCBI Taxonomy" id="1653476"/>
    <lineage>
        <taxon>Bacteria</taxon>
        <taxon>Pseudomonadati</taxon>
        <taxon>Thermodesulfobacteriota</taxon>
        <taxon>Thermodesulfobacteria</taxon>
        <taxon>Thermodesulfobacteriales</taxon>
        <taxon>Thermodesulfobacteriaceae</taxon>
        <taxon>Caldimicrobium</taxon>
    </lineage>
</organism>
<dbReference type="InterPro" id="IPR038763">
    <property type="entry name" value="DHH_sf"/>
</dbReference>
<dbReference type="InterPro" id="IPR003156">
    <property type="entry name" value="DHHA1_dom"/>
</dbReference>
<dbReference type="Pfam" id="PF02272">
    <property type="entry name" value="DHHA1"/>
    <property type="match status" value="1"/>
</dbReference>
<dbReference type="InterPro" id="IPR051319">
    <property type="entry name" value="Oligoribo/pAp-PDE_c-di-AMP_PDE"/>
</dbReference>
<dbReference type="GO" id="GO:0003676">
    <property type="term" value="F:nucleic acid binding"/>
    <property type="evidence" value="ECO:0007669"/>
    <property type="project" value="InterPro"/>
</dbReference>
<dbReference type="AlphaFoldDB" id="A0A0U5AEK7"/>
<dbReference type="Proteomes" id="UP000068196">
    <property type="component" value="Chromosome"/>
</dbReference>
<reference evidence="4" key="2">
    <citation type="journal article" date="2016" name="Int. J. Syst. Evol. Microbiol.">
        <title>Caldimicrobium thiodismutans sp. nov., a sulfur-disproportionating bacterium isolated from a hot spring.</title>
        <authorList>
            <person name="Kojima H."/>
            <person name="Umezawa K."/>
            <person name="Fukui M."/>
        </authorList>
    </citation>
    <scope>NUCLEOTIDE SEQUENCE [LARGE SCALE GENOMIC DNA]</scope>
    <source>
        <strain evidence="4">TF1</strain>
    </source>
</reference>
<dbReference type="RefSeq" id="WP_068511583.1">
    <property type="nucleotide sequence ID" value="NZ_AP014945.1"/>
</dbReference>
<accession>A0A0U5AEK7</accession>
<dbReference type="PANTHER" id="PTHR47618">
    <property type="entry name" value="BIFUNCTIONAL OLIGORIBONUCLEASE AND PAP PHOSPHATASE NRNA"/>
    <property type="match status" value="1"/>
</dbReference>
<dbReference type="PANTHER" id="PTHR47618:SF1">
    <property type="entry name" value="BIFUNCTIONAL OLIGORIBONUCLEASE AND PAP PHOSPHATASE NRNA"/>
    <property type="match status" value="1"/>
</dbReference>